<dbReference type="EMBL" id="KU877344">
    <property type="protein sequence ID" value="ANB50378.1"/>
    <property type="molecule type" value="Genomic_DNA"/>
</dbReference>
<feature type="transmembrane region" description="Helical" evidence="1">
    <location>
        <begin position="63"/>
        <end position="85"/>
    </location>
</feature>
<dbReference type="GeneID" id="80512740"/>
<name>A0A167R735_9VIRU</name>
<keyword evidence="3" id="KW-1185">Reference proteome</keyword>
<feature type="transmembrane region" description="Helical" evidence="1">
    <location>
        <begin position="196"/>
        <end position="215"/>
    </location>
</feature>
<feature type="transmembrane region" description="Helical" evidence="1">
    <location>
        <begin position="6"/>
        <end position="23"/>
    </location>
</feature>
<proteinExistence type="predicted"/>
<feature type="transmembrane region" description="Helical" evidence="1">
    <location>
        <begin position="92"/>
        <end position="111"/>
    </location>
</feature>
<reference evidence="2 3" key="1">
    <citation type="journal article" date="2016" name="Genome Announc.">
        <title>Complete Genome Sequence of a New Megavirus Family Member Isolated from an Inland Water Lake for the First Time in India.</title>
        <authorList>
            <person name="Chatterjee A."/>
            <person name="Ali F."/>
            <person name="Bange D."/>
            <person name="Kondabagil K."/>
        </authorList>
    </citation>
    <scope>NUCLEOTIDE SEQUENCE [LARGE SCALE GENOMIC DNA]</scope>
    <source>
        <strain evidence="2">1</strain>
    </source>
</reference>
<dbReference type="RefSeq" id="YP_010776129.1">
    <property type="nucleotide sequence ID" value="NC_075034.1"/>
</dbReference>
<keyword evidence="1" id="KW-1133">Transmembrane helix</keyword>
<sequence>MCWSKEISLTTFIVAMIGVIYLYQRNKPNDRWIALFAGTIAMIQLAEYFMWSDPLCGKINRYASMFALFVLVMEPFMNMIGGIYLSDTPYKNILKCMLLLYIIFIGCAIYSNVNNNINWCGTSTCENAGTNNNGFIVSKSCNLQWFFMESFDAKTAIIWTIFLLIPLLTITPTYQAIIFLILGIGTYYMATFANNAAQGSLWCWLAIIFIFSKIFM</sequence>
<protein>
    <submittedName>
        <fullName evidence="2">Uncharacterized protein</fullName>
    </submittedName>
</protein>
<evidence type="ECO:0000313" key="2">
    <source>
        <dbReference type="EMBL" id="ANB50378.1"/>
    </source>
</evidence>
<evidence type="ECO:0000313" key="3">
    <source>
        <dbReference type="Proteomes" id="UP000241365"/>
    </source>
</evidence>
<keyword evidence="1" id="KW-0812">Transmembrane</keyword>
<feature type="transmembrane region" description="Helical" evidence="1">
    <location>
        <begin position="156"/>
        <end position="184"/>
    </location>
</feature>
<keyword evidence="1" id="KW-0472">Membrane</keyword>
<organism evidence="2 3">
    <name type="scientific">Powai lake megavirus</name>
    <dbReference type="NCBI Taxonomy" id="1842663"/>
    <lineage>
        <taxon>Viruses</taxon>
        <taxon>Varidnaviria</taxon>
        <taxon>Bamfordvirae</taxon>
        <taxon>Nucleocytoviricota</taxon>
        <taxon>Megaviricetes</taxon>
        <taxon>Imitervirales</taxon>
        <taxon>Mimiviridae</taxon>
        <taxon>Megamimivirinae</taxon>
        <taxon>Megavirus</taxon>
        <taxon>Megavirus powaiense</taxon>
    </lineage>
</organism>
<feature type="transmembrane region" description="Helical" evidence="1">
    <location>
        <begin position="32"/>
        <end position="51"/>
    </location>
</feature>
<dbReference type="Proteomes" id="UP000241365">
    <property type="component" value="Segment"/>
</dbReference>
<evidence type="ECO:0000256" key="1">
    <source>
        <dbReference type="SAM" id="Phobius"/>
    </source>
</evidence>
<accession>A0A167R735</accession>
<dbReference type="KEGG" id="vg:80512740"/>